<feature type="region of interest" description="Disordered" evidence="1">
    <location>
        <begin position="254"/>
        <end position="298"/>
    </location>
</feature>
<feature type="region of interest" description="Disordered" evidence="1">
    <location>
        <begin position="614"/>
        <end position="760"/>
    </location>
</feature>
<accession>A0A6A4W5M8</accession>
<feature type="compositionally biased region" description="Low complexity" evidence="1">
    <location>
        <begin position="637"/>
        <end position="655"/>
    </location>
</feature>
<proteinExistence type="predicted"/>
<evidence type="ECO:0000313" key="3">
    <source>
        <dbReference type="Proteomes" id="UP000440578"/>
    </source>
</evidence>
<feature type="region of interest" description="Disordered" evidence="1">
    <location>
        <begin position="72"/>
        <end position="100"/>
    </location>
</feature>
<dbReference type="EMBL" id="VIIS01001180">
    <property type="protein sequence ID" value="KAF0301243.1"/>
    <property type="molecule type" value="Genomic_DNA"/>
</dbReference>
<feature type="compositionally biased region" description="Basic and acidic residues" evidence="1">
    <location>
        <begin position="171"/>
        <end position="184"/>
    </location>
</feature>
<evidence type="ECO:0000313" key="2">
    <source>
        <dbReference type="EMBL" id="KAF0301243.1"/>
    </source>
</evidence>
<feature type="compositionally biased region" description="Basic residues" evidence="1">
    <location>
        <begin position="316"/>
        <end position="326"/>
    </location>
</feature>
<feature type="compositionally biased region" description="Polar residues" evidence="1">
    <location>
        <begin position="710"/>
        <end position="731"/>
    </location>
</feature>
<sequence>MPQTIKTFPSIESRAAGTEMTRRAADGDARSPRRPLVLLVTVVTLVLVHGAGVEAAGRAGAADAGVLEDTTVLGSDRSETTERAGQRRTTAASSQGQFTREDISLGAVLPPPPTEVAVPSTVEPPVVTETAYRTGSEPVAVLPPQSDTHVLALVSARPTTANIPETTDTQHQTEGDGSPSDHHTGQGGSNAPLPPDEFQHPLGAENEIPDYAPGPEYHHEDHSVHHDFEYAHYHDLEHRPVDYVYAEPELQLRRPPRGRRPAGWRGCRRCTRRRPHPQRRRRPPHHHRPQRRQGVGTGILPELFSWPLPALFQSSFRRRSQRRRSARSAVHPGRAEGDRPEGDRSRPTRGRAARLFDGPLSVPLTQHGRPFLHTLRPQVAAPPPPPQRSRFVALSTPETPSLRDGVPVPVSQRHTAGPTQAPGRESTNASAPTAAATSTVTPPPLVTETTRAQTPAGGATPPGPPAATAPTAAPARNSAPVTPVSRPATAPAPPELRRHLTGAPSAAVSPPPPPPPPTARHPFRQYLASGRLAAGDRAKTYYLSSVTTRGSSEDGEMDIPDGVSPPPGRREELNSQHRPPGDSKVEEVRHTESPVDNTIADADSLSVMKFLAGFPTPKPTPRPEDATVATLGPSSWPTVRPTQTTDRPTRPTQRPAGRPTGLAQRPAGRPTRPTQRPAGRPTGLAQTTSARPARKRTTQVESRFAPQRRPTPTVSVSTGGSRQRRPGNSQVLVARPTAETGPGPAPRPTGSPRRSEFRPARWYRGRTDLSAIGERVITQVAAPQLLTARRRSW</sequence>
<feature type="region of interest" description="Disordered" evidence="1">
    <location>
        <begin position="158"/>
        <end position="220"/>
    </location>
</feature>
<feature type="compositionally biased region" description="Pro residues" evidence="1">
    <location>
        <begin position="509"/>
        <end position="519"/>
    </location>
</feature>
<feature type="compositionally biased region" description="Polar residues" evidence="1">
    <location>
        <begin position="158"/>
        <end position="170"/>
    </location>
</feature>
<feature type="compositionally biased region" description="Basic and acidic residues" evidence="1">
    <location>
        <begin position="76"/>
        <end position="85"/>
    </location>
</feature>
<dbReference type="AlphaFoldDB" id="A0A6A4W5M8"/>
<name>A0A6A4W5M8_AMPAM</name>
<feature type="region of interest" description="Disordered" evidence="1">
    <location>
        <begin position="547"/>
        <end position="601"/>
    </location>
</feature>
<organism evidence="2 3">
    <name type="scientific">Amphibalanus amphitrite</name>
    <name type="common">Striped barnacle</name>
    <name type="synonym">Balanus amphitrite</name>
    <dbReference type="NCBI Taxonomy" id="1232801"/>
    <lineage>
        <taxon>Eukaryota</taxon>
        <taxon>Metazoa</taxon>
        <taxon>Ecdysozoa</taxon>
        <taxon>Arthropoda</taxon>
        <taxon>Crustacea</taxon>
        <taxon>Multicrustacea</taxon>
        <taxon>Cirripedia</taxon>
        <taxon>Thoracica</taxon>
        <taxon>Thoracicalcarea</taxon>
        <taxon>Balanomorpha</taxon>
        <taxon>Balanoidea</taxon>
        <taxon>Balanidae</taxon>
        <taxon>Amphibalaninae</taxon>
        <taxon>Amphibalanus</taxon>
    </lineage>
</organism>
<feature type="compositionally biased region" description="Polar residues" evidence="1">
    <location>
        <begin position="87"/>
        <end position="98"/>
    </location>
</feature>
<feature type="region of interest" description="Disordered" evidence="1">
    <location>
        <begin position="1"/>
        <end position="30"/>
    </location>
</feature>
<feature type="compositionally biased region" description="Basic residues" evidence="1">
    <location>
        <begin position="254"/>
        <end position="291"/>
    </location>
</feature>
<feature type="region of interest" description="Disordered" evidence="1">
    <location>
        <begin position="316"/>
        <end position="364"/>
    </location>
</feature>
<feature type="compositionally biased region" description="Basic and acidic residues" evidence="1">
    <location>
        <begin position="333"/>
        <end position="346"/>
    </location>
</feature>
<keyword evidence="3" id="KW-1185">Reference proteome</keyword>
<comment type="caution">
    <text evidence="2">The sequence shown here is derived from an EMBL/GenBank/DDBJ whole genome shotgun (WGS) entry which is preliminary data.</text>
</comment>
<dbReference type="Proteomes" id="UP000440578">
    <property type="component" value="Unassembled WGS sequence"/>
</dbReference>
<reference evidence="2 3" key="1">
    <citation type="submission" date="2019-07" db="EMBL/GenBank/DDBJ databases">
        <title>Draft genome assembly of a fouling barnacle, Amphibalanus amphitrite (Darwin, 1854): The first reference genome for Thecostraca.</title>
        <authorList>
            <person name="Kim W."/>
        </authorList>
    </citation>
    <scope>NUCLEOTIDE SEQUENCE [LARGE SCALE GENOMIC DNA]</scope>
    <source>
        <strain evidence="2">SNU_AA5</strain>
        <tissue evidence="2">Soma without cirri and trophi</tissue>
    </source>
</reference>
<feature type="compositionally biased region" description="Low complexity" evidence="1">
    <location>
        <begin position="425"/>
        <end position="459"/>
    </location>
</feature>
<feature type="region of interest" description="Disordered" evidence="1">
    <location>
        <begin position="397"/>
        <end position="522"/>
    </location>
</feature>
<feature type="compositionally biased region" description="Basic and acidic residues" evidence="1">
    <location>
        <begin position="568"/>
        <end position="593"/>
    </location>
</feature>
<protein>
    <submittedName>
        <fullName evidence="2">Uncharacterized protein</fullName>
    </submittedName>
</protein>
<gene>
    <name evidence="2" type="ORF">FJT64_026386</name>
</gene>
<evidence type="ECO:0000256" key="1">
    <source>
        <dbReference type="SAM" id="MobiDB-lite"/>
    </source>
</evidence>
<feature type="compositionally biased region" description="Basic and acidic residues" evidence="1">
    <location>
        <begin position="20"/>
        <end position="30"/>
    </location>
</feature>